<dbReference type="EMBL" id="CP002382">
    <property type="protein sequence ID" value="AEP08659.1"/>
    <property type="molecule type" value="Genomic_DNA"/>
</dbReference>
<dbReference type="SMART" id="SM00862">
    <property type="entry name" value="Trans_reg_C"/>
    <property type="match status" value="1"/>
</dbReference>
<reference evidence="8 9" key="1">
    <citation type="journal article" date="2011" name="BMC Genomics">
        <title>Genomic insights into an obligate epibiotic bacterial predator: Micavibrio aeruginosavorus ARL-13.</title>
        <authorList>
            <person name="Wang Z."/>
            <person name="Kadouri D."/>
            <person name="Wu M."/>
        </authorList>
    </citation>
    <scope>NUCLEOTIDE SEQUENCE [LARGE SCALE GENOMIC DNA]</scope>
    <source>
        <strain evidence="8 9">ARL-13</strain>
    </source>
</reference>
<dbReference type="PANTHER" id="PTHR48111:SF67">
    <property type="entry name" value="TRANSCRIPTIONAL REGULATORY PROTEIN TCTD"/>
    <property type="match status" value="1"/>
</dbReference>
<dbReference type="PANTHER" id="PTHR48111">
    <property type="entry name" value="REGULATOR OF RPOS"/>
    <property type="match status" value="1"/>
</dbReference>
<dbReference type="STRING" id="856793.MICA_314"/>
<dbReference type="InterPro" id="IPR001867">
    <property type="entry name" value="OmpR/PhoB-type_DNA-bd"/>
</dbReference>
<dbReference type="PROSITE" id="PS51755">
    <property type="entry name" value="OMPR_PHOB"/>
    <property type="match status" value="1"/>
</dbReference>
<keyword evidence="3" id="KW-0804">Transcription</keyword>
<protein>
    <submittedName>
        <fullName evidence="8">QseB transcriptional activator</fullName>
    </submittedName>
</protein>
<dbReference type="GO" id="GO:0006355">
    <property type="term" value="P:regulation of DNA-templated transcription"/>
    <property type="evidence" value="ECO:0007669"/>
    <property type="project" value="InterPro"/>
</dbReference>
<sequence>MQSLLLIEDNPIIGSMTETVLKSAYKVEWVQSAEAAAQKLQSRTHYDLLILDVNLPGMSGFDFLRQMREGGQDYPVLMLTVHNSVDNRVEGLNAGADDYVCKPYNPDELLVRVATLLRRVGGSTQHIITHGDMRYDTAFCSVEKAGVPISLSAREAAVLDILMANIGRIISKTQIEDFVYGRAGSDQAQSNAIEVHVSSLRRKLGHGVIRTVRGLGYTIPTEVDMDALDSEDEIPAPHKTGLADPAE</sequence>
<name>G2KR07_MICAA</name>
<feature type="DNA-binding region" description="OmpR/PhoB-type" evidence="5">
    <location>
        <begin position="125"/>
        <end position="221"/>
    </location>
</feature>
<dbReference type="GO" id="GO:0032993">
    <property type="term" value="C:protein-DNA complex"/>
    <property type="evidence" value="ECO:0007669"/>
    <property type="project" value="TreeGrafter"/>
</dbReference>
<feature type="modified residue" description="4-aspartylphosphate" evidence="4">
    <location>
        <position position="52"/>
    </location>
</feature>
<proteinExistence type="predicted"/>
<evidence type="ECO:0000259" key="6">
    <source>
        <dbReference type="PROSITE" id="PS50110"/>
    </source>
</evidence>
<accession>G2KR07</accession>
<evidence type="ECO:0000256" key="2">
    <source>
        <dbReference type="ARBA" id="ARBA00023125"/>
    </source>
</evidence>
<dbReference type="HOGENOM" id="CLU_000445_30_1_5"/>
<dbReference type="eggNOG" id="COG0745">
    <property type="taxonomic scope" value="Bacteria"/>
</dbReference>
<feature type="domain" description="OmpR/PhoB-type" evidence="7">
    <location>
        <begin position="125"/>
        <end position="221"/>
    </location>
</feature>
<dbReference type="InterPro" id="IPR036388">
    <property type="entry name" value="WH-like_DNA-bd_sf"/>
</dbReference>
<evidence type="ECO:0000313" key="8">
    <source>
        <dbReference type="EMBL" id="AEP08659.1"/>
    </source>
</evidence>
<dbReference type="InterPro" id="IPR039420">
    <property type="entry name" value="WalR-like"/>
</dbReference>
<keyword evidence="2 5" id="KW-0238">DNA-binding</keyword>
<dbReference type="CDD" id="cd00383">
    <property type="entry name" value="trans_reg_C"/>
    <property type="match status" value="1"/>
</dbReference>
<dbReference type="KEGG" id="mai:MICA_314"/>
<dbReference type="Gene3D" id="3.40.50.2300">
    <property type="match status" value="1"/>
</dbReference>
<dbReference type="AlphaFoldDB" id="G2KR07"/>
<evidence type="ECO:0000259" key="7">
    <source>
        <dbReference type="PROSITE" id="PS51755"/>
    </source>
</evidence>
<dbReference type="Pfam" id="PF00486">
    <property type="entry name" value="Trans_reg_C"/>
    <property type="match status" value="1"/>
</dbReference>
<evidence type="ECO:0000256" key="4">
    <source>
        <dbReference type="PROSITE-ProRule" id="PRU00169"/>
    </source>
</evidence>
<dbReference type="RefSeq" id="WP_014101882.1">
    <property type="nucleotide sequence ID" value="NC_016026.1"/>
</dbReference>
<dbReference type="InterPro" id="IPR011006">
    <property type="entry name" value="CheY-like_superfamily"/>
</dbReference>
<evidence type="ECO:0000256" key="1">
    <source>
        <dbReference type="ARBA" id="ARBA00023015"/>
    </source>
</evidence>
<dbReference type="Gene3D" id="6.10.250.690">
    <property type="match status" value="1"/>
</dbReference>
<dbReference type="GO" id="GO:0000156">
    <property type="term" value="F:phosphorelay response regulator activity"/>
    <property type="evidence" value="ECO:0007669"/>
    <property type="project" value="TreeGrafter"/>
</dbReference>
<dbReference type="InterPro" id="IPR001789">
    <property type="entry name" value="Sig_transdc_resp-reg_receiver"/>
</dbReference>
<evidence type="ECO:0000256" key="3">
    <source>
        <dbReference type="ARBA" id="ARBA00023163"/>
    </source>
</evidence>
<keyword evidence="9" id="KW-1185">Reference proteome</keyword>
<organism evidence="8 9">
    <name type="scientific">Micavibrio aeruginosavorus (strain ARL-13)</name>
    <dbReference type="NCBI Taxonomy" id="856793"/>
    <lineage>
        <taxon>Bacteria</taxon>
        <taxon>Pseudomonadati</taxon>
        <taxon>Bdellovibrionota</taxon>
        <taxon>Bdellovibrionia</taxon>
        <taxon>Bdellovibrionales</taxon>
        <taxon>Pseudobdellovibrionaceae</taxon>
        <taxon>Micavibrio</taxon>
    </lineage>
</organism>
<dbReference type="OrthoDB" id="9802426at2"/>
<dbReference type="Pfam" id="PF00072">
    <property type="entry name" value="Response_reg"/>
    <property type="match status" value="1"/>
</dbReference>
<dbReference type="Gene3D" id="1.10.10.10">
    <property type="entry name" value="Winged helix-like DNA-binding domain superfamily/Winged helix DNA-binding domain"/>
    <property type="match status" value="1"/>
</dbReference>
<dbReference type="Proteomes" id="UP000009286">
    <property type="component" value="Chromosome"/>
</dbReference>
<keyword evidence="1" id="KW-0805">Transcription regulation</keyword>
<dbReference type="SMART" id="SM00448">
    <property type="entry name" value="REC"/>
    <property type="match status" value="1"/>
</dbReference>
<dbReference type="PROSITE" id="PS50110">
    <property type="entry name" value="RESPONSE_REGULATORY"/>
    <property type="match status" value="1"/>
</dbReference>
<evidence type="ECO:0000256" key="5">
    <source>
        <dbReference type="PROSITE-ProRule" id="PRU01091"/>
    </source>
</evidence>
<feature type="domain" description="Response regulatory" evidence="6">
    <location>
        <begin position="3"/>
        <end position="117"/>
    </location>
</feature>
<dbReference type="GO" id="GO:0000976">
    <property type="term" value="F:transcription cis-regulatory region binding"/>
    <property type="evidence" value="ECO:0007669"/>
    <property type="project" value="TreeGrafter"/>
</dbReference>
<dbReference type="GO" id="GO:0005829">
    <property type="term" value="C:cytosol"/>
    <property type="evidence" value="ECO:0007669"/>
    <property type="project" value="TreeGrafter"/>
</dbReference>
<evidence type="ECO:0000313" key="9">
    <source>
        <dbReference type="Proteomes" id="UP000009286"/>
    </source>
</evidence>
<keyword evidence="4" id="KW-0597">Phosphoprotein</keyword>
<dbReference type="SUPFAM" id="SSF52172">
    <property type="entry name" value="CheY-like"/>
    <property type="match status" value="1"/>
</dbReference>
<gene>
    <name evidence="8" type="ordered locus">MICA_314</name>
</gene>